<dbReference type="InterPro" id="IPR046169">
    <property type="entry name" value="DUF6171"/>
</dbReference>
<organism evidence="1 2">
    <name type="scientific">Lederbergia citri</name>
    <dbReference type="NCBI Taxonomy" id="2833580"/>
    <lineage>
        <taxon>Bacteria</taxon>
        <taxon>Bacillati</taxon>
        <taxon>Bacillota</taxon>
        <taxon>Bacilli</taxon>
        <taxon>Bacillales</taxon>
        <taxon>Bacillaceae</taxon>
        <taxon>Lederbergia</taxon>
    </lineage>
</organism>
<dbReference type="Proteomes" id="UP000681414">
    <property type="component" value="Unassembled WGS sequence"/>
</dbReference>
<keyword evidence="2" id="KW-1185">Reference proteome</keyword>
<dbReference type="EMBL" id="JAGYPG010000002">
    <property type="protein sequence ID" value="MBS4195589.1"/>
    <property type="molecule type" value="Genomic_DNA"/>
</dbReference>
<gene>
    <name evidence="1" type="ORF">KHA97_11020</name>
</gene>
<evidence type="ECO:0000313" key="2">
    <source>
        <dbReference type="Proteomes" id="UP000681414"/>
    </source>
</evidence>
<comment type="caution">
    <text evidence="1">The sequence shown here is derived from an EMBL/GenBank/DDBJ whole genome shotgun (WGS) entry which is preliminary data.</text>
</comment>
<dbReference type="RefSeq" id="WP_213124795.1">
    <property type="nucleotide sequence ID" value="NZ_JAGYPG010000002.1"/>
</dbReference>
<protein>
    <submittedName>
        <fullName evidence="1">Uncharacterized protein</fullName>
    </submittedName>
</protein>
<sequence>MSICKSCTKSVIISQEVIQELIQDAEKEGRKIVPEDVYEKRLSICKSCPSLQYETTCMHSGSLIHYRARLEESICPFPQGSKWLGV</sequence>
<dbReference type="Pfam" id="PF19668">
    <property type="entry name" value="DUF6171"/>
    <property type="match status" value="1"/>
</dbReference>
<accession>A0A942YHB3</accession>
<dbReference type="AlphaFoldDB" id="A0A942YHB3"/>
<name>A0A942YHB3_9BACI</name>
<proteinExistence type="predicted"/>
<evidence type="ECO:0000313" key="1">
    <source>
        <dbReference type="EMBL" id="MBS4195589.1"/>
    </source>
</evidence>
<reference evidence="1 2" key="1">
    <citation type="submission" date="2021-05" db="EMBL/GenBank/DDBJ databases">
        <title>Novel Bacillus species.</title>
        <authorList>
            <person name="Liu G."/>
        </authorList>
    </citation>
    <scope>NUCLEOTIDE SEQUENCE [LARGE SCALE GENOMIC DNA]</scope>
    <source>
        <strain evidence="2">FJAT-49780</strain>
    </source>
</reference>